<feature type="region of interest" description="Disordered" evidence="1">
    <location>
        <begin position="1"/>
        <end position="50"/>
    </location>
</feature>
<feature type="region of interest" description="Disordered" evidence="1">
    <location>
        <begin position="297"/>
        <end position="331"/>
    </location>
</feature>
<feature type="compositionally biased region" description="Basic and acidic residues" evidence="1">
    <location>
        <begin position="301"/>
        <end position="319"/>
    </location>
</feature>
<proteinExistence type="predicted"/>
<sequence>VPLRGAAMPPTPAKKSGAAGADGSSLQSGGDFSSAVLRLPTPKKEGNSNDAAASTVHNCLMEMVDGCLKDRSLIMPLCGKFQEHQRTRRQEEAIEGAPMLDKAETLACMDESAKVGVLMTNSDMTEDSVVKLAAEKDNYNELVSFALQIPSGRKLPKEFKNVEVWQSYRDERIAHYGNRLHRFVTRGGVQENGSINYMVVGCYSLDFDKEDGKLKTVKHFNGDLAEVPEETGITYAWGLKAFFKKEDKKGQWKYKSYVSNPRQLEADAQEHFKTWSDKRSATTKVLAPNALVEKVQQEQANAKKESMKEARKRGAEKLKQSKQSKIVKLNV</sequence>
<evidence type="ECO:0000256" key="1">
    <source>
        <dbReference type="SAM" id="MobiDB-lite"/>
    </source>
</evidence>
<dbReference type="Proteomes" id="UP001189429">
    <property type="component" value="Unassembled WGS sequence"/>
</dbReference>
<feature type="non-terminal residue" evidence="2">
    <location>
        <position position="1"/>
    </location>
</feature>
<dbReference type="EMBL" id="CAUYUJ010003411">
    <property type="protein sequence ID" value="CAK0805219.1"/>
    <property type="molecule type" value="Genomic_DNA"/>
</dbReference>
<evidence type="ECO:0000313" key="2">
    <source>
        <dbReference type="EMBL" id="CAK0805219.1"/>
    </source>
</evidence>
<comment type="caution">
    <text evidence="2">The sequence shown here is derived from an EMBL/GenBank/DDBJ whole genome shotgun (WGS) entry which is preliminary data.</text>
</comment>
<gene>
    <name evidence="2" type="ORF">PCOR1329_LOCUS11801</name>
</gene>
<accession>A0ABN9QGU5</accession>
<keyword evidence="3" id="KW-1185">Reference proteome</keyword>
<reference evidence="2" key="1">
    <citation type="submission" date="2023-10" db="EMBL/GenBank/DDBJ databases">
        <authorList>
            <person name="Chen Y."/>
            <person name="Shah S."/>
            <person name="Dougan E. K."/>
            <person name="Thang M."/>
            <person name="Chan C."/>
        </authorList>
    </citation>
    <scope>NUCLEOTIDE SEQUENCE [LARGE SCALE GENOMIC DNA]</scope>
</reference>
<evidence type="ECO:0000313" key="3">
    <source>
        <dbReference type="Proteomes" id="UP001189429"/>
    </source>
</evidence>
<name>A0ABN9QGU5_9DINO</name>
<feature type="compositionally biased region" description="Low complexity" evidence="1">
    <location>
        <begin position="13"/>
        <end position="31"/>
    </location>
</feature>
<protein>
    <submittedName>
        <fullName evidence="2">Uncharacterized protein</fullName>
    </submittedName>
</protein>
<organism evidence="2 3">
    <name type="scientific">Prorocentrum cordatum</name>
    <dbReference type="NCBI Taxonomy" id="2364126"/>
    <lineage>
        <taxon>Eukaryota</taxon>
        <taxon>Sar</taxon>
        <taxon>Alveolata</taxon>
        <taxon>Dinophyceae</taxon>
        <taxon>Prorocentrales</taxon>
        <taxon>Prorocentraceae</taxon>
        <taxon>Prorocentrum</taxon>
    </lineage>
</organism>